<accession>A0A0F9YP66</accession>
<dbReference type="Proteomes" id="UP000034350">
    <property type="component" value="Unassembled WGS sequence"/>
</dbReference>
<gene>
    <name evidence="1" type="ORF">AAJ76_680007860</name>
</gene>
<dbReference type="RefSeq" id="XP_024330209.1">
    <property type="nucleotide sequence ID" value="XM_024476231.1"/>
</dbReference>
<dbReference type="AlphaFoldDB" id="A0A0F9YP66"/>
<comment type="caution">
    <text evidence="1">The sequence shown here is derived from an EMBL/GenBank/DDBJ whole genome shotgun (WGS) entry which is preliminary data.</text>
</comment>
<keyword evidence="2" id="KW-1185">Reference proteome</keyword>
<evidence type="ECO:0000313" key="1">
    <source>
        <dbReference type="EMBL" id="KKO74467.1"/>
    </source>
</evidence>
<name>A0A0F9YP66_9MICR</name>
<proteinExistence type="predicted"/>
<sequence>MNESGLIFCMMSAKSILTSPIKGFKKILTRITLAFNVSLEVEKLMPLVIGNAERPRSLHIKYPSVCGLYTFKEKLDDKHNI</sequence>
<dbReference type="OrthoDB" id="162969at2759"/>
<organism evidence="1 2">
    <name type="scientific">Vairimorpha ceranae</name>
    <dbReference type="NCBI Taxonomy" id="40302"/>
    <lineage>
        <taxon>Eukaryota</taxon>
        <taxon>Fungi</taxon>
        <taxon>Fungi incertae sedis</taxon>
        <taxon>Microsporidia</taxon>
        <taxon>Nosematidae</taxon>
        <taxon>Vairimorpha</taxon>
    </lineage>
</organism>
<reference evidence="1 2" key="1">
    <citation type="journal article" date="2015" name="Environ. Microbiol.">
        <title>Genome analyses suggest the presence of polyploidy and recent human-driven expansions in eight global populations of the honeybee pathogen Nosema ceranae.</title>
        <authorList>
            <person name="Pelin A."/>
            <person name="Selman M."/>
            <person name="Aris-Brosou S."/>
            <person name="Farinelli L."/>
            <person name="Corradi N."/>
        </authorList>
    </citation>
    <scope>NUCLEOTIDE SEQUENCE [LARGE SCALE GENOMIC DNA]</scope>
    <source>
        <strain evidence="1 2">PA08 1199</strain>
    </source>
</reference>
<protein>
    <submittedName>
        <fullName evidence="1">Uncharacterized protein</fullName>
    </submittedName>
</protein>
<dbReference type="VEuPathDB" id="MicrosporidiaDB:AAJ76_680007860"/>
<dbReference type="EMBL" id="JPQZ01000068">
    <property type="protein sequence ID" value="KKO74467.1"/>
    <property type="molecule type" value="Genomic_DNA"/>
</dbReference>
<evidence type="ECO:0000313" key="2">
    <source>
        <dbReference type="Proteomes" id="UP000034350"/>
    </source>
</evidence>
<dbReference type="GeneID" id="36321183"/>